<evidence type="ECO:0000259" key="2">
    <source>
        <dbReference type="Pfam" id="PF02463"/>
    </source>
</evidence>
<keyword evidence="1" id="KW-0175">Coiled coil</keyword>
<accession>A0A8K0G518</accession>
<organism evidence="3 4">
    <name type="scientific">Ignelater luminosus</name>
    <name type="common">Cucubano</name>
    <name type="synonym">Pyrophorus luminosus</name>
    <dbReference type="NCBI Taxonomy" id="2038154"/>
    <lineage>
        <taxon>Eukaryota</taxon>
        <taxon>Metazoa</taxon>
        <taxon>Ecdysozoa</taxon>
        <taxon>Arthropoda</taxon>
        <taxon>Hexapoda</taxon>
        <taxon>Insecta</taxon>
        <taxon>Pterygota</taxon>
        <taxon>Neoptera</taxon>
        <taxon>Endopterygota</taxon>
        <taxon>Coleoptera</taxon>
        <taxon>Polyphaga</taxon>
        <taxon>Elateriformia</taxon>
        <taxon>Elateroidea</taxon>
        <taxon>Elateridae</taxon>
        <taxon>Agrypninae</taxon>
        <taxon>Pyrophorini</taxon>
        <taxon>Ignelater</taxon>
    </lineage>
</organism>
<dbReference type="InterPro" id="IPR027417">
    <property type="entry name" value="P-loop_NTPase"/>
</dbReference>
<dbReference type="PANTHER" id="PTHR43977">
    <property type="entry name" value="STRUCTURAL MAINTENANCE OF CHROMOSOMES PROTEIN 3"/>
    <property type="match status" value="1"/>
</dbReference>
<comment type="caution">
    <text evidence="3">The sequence shown here is derived from an EMBL/GenBank/DDBJ whole genome shotgun (WGS) entry which is preliminary data.</text>
</comment>
<dbReference type="AlphaFoldDB" id="A0A8K0G518"/>
<dbReference type="Pfam" id="PF02463">
    <property type="entry name" value="SMC_N"/>
    <property type="match status" value="1"/>
</dbReference>
<evidence type="ECO:0000256" key="1">
    <source>
        <dbReference type="SAM" id="Coils"/>
    </source>
</evidence>
<evidence type="ECO:0000313" key="3">
    <source>
        <dbReference type="EMBL" id="KAF2885913.1"/>
    </source>
</evidence>
<dbReference type="Proteomes" id="UP000801492">
    <property type="component" value="Unassembled WGS sequence"/>
</dbReference>
<gene>
    <name evidence="3" type="ORF">ILUMI_20260</name>
</gene>
<dbReference type="Gene3D" id="3.40.50.300">
    <property type="entry name" value="P-loop containing nucleotide triphosphate hydrolases"/>
    <property type="match status" value="1"/>
</dbReference>
<dbReference type="OrthoDB" id="10255539at2759"/>
<keyword evidence="4" id="KW-1185">Reference proteome</keyword>
<proteinExistence type="predicted"/>
<dbReference type="FunFam" id="3.40.50.300:FF:000385">
    <property type="entry name" value="Structural maintenance of chromosomes 2"/>
    <property type="match status" value="1"/>
</dbReference>
<dbReference type="SUPFAM" id="SSF52540">
    <property type="entry name" value="P-loop containing nucleoside triphosphate hydrolases"/>
    <property type="match status" value="1"/>
</dbReference>
<sequence>EIVAKLQQEYKAEKGIIAEKNKEVQKKIQKKEQLIAQVHEYELEIKKLDHDIKKLKDDFKNSKNKEAEFAKKVKEDDKNLKNAQELSNAEATDLEKRIRNAQEKRVKLKRTVNAKAQSMYDYEEKKFTELLKKKAIVESDKKKLLVIMHDLDKKKEEAIMLAWQQISKDLGSIFSTLLPGANAELKTLAGQPVMNGLEVKVFLGGVWKESLTELSGGQRSLVALSLILSMLLFKPAPLYILDEVDAALDLSHTQNIGSIIKSHFKQSQFIIVSLKDGMFNNANVLFRTQFVDGASMVSRTENRDR</sequence>
<dbReference type="EMBL" id="VTPC01089192">
    <property type="protein sequence ID" value="KAF2885913.1"/>
    <property type="molecule type" value="Genomic_DNA"/>
</dbReference>
<protein>
    <recommendedName>
        <fullName evidence="2">RecF/RecN/SMC N-terminal domain-containing protein</fullName>
    </recommendedName>
</protein>
<reference evidence="3" key="1">
    <citation type="submission" date="2019-08" db="EMBL/GenBank/DDBJ databases">
        <title>The genome of the North American firefly Photinus pyralis.</title>
        <authorList>
            <consortium name="Photinus pyralis genome working group"/>
            <person name="Fallon T.R."/>
            <person name="Sander Lower S.E."/>
            <person name="Weng J.-K."/>
        </authorList>
    </citation>
    <scope>NUCLEOTIDE SEQUENCE</scope>
    <source>
        <strain evidence="3">TRF0915ILg1</strain>
        <tissue evidence="3">Whole body</tissue>
    </source>
</reference>
<feature type="domain" description="RecF/RecN/SMC N-terminal" evidence="2">
    <location>
        <begin position="95"/>
        <end position="292"/>
    </location>
</feature>
<dbReference type="InterPro" id="IPR003395">
    <property type="entry name" value="RecF/RecN/SMC_N"/>
</dbReference>
<feature type="coiled-coil region" evidence="1">
    <location>
        <begin position="3"/>
        <end position="111"/>
    </location>
</feature>
<evidence type="ECO:0000313" key="4">
    <source>
        <dbReference type="Proteomes" id="UP000801492"/>
    </source>
</evidence>
<name>A0A8K0G518_IGNLU</name>
<feature type="non-terminal residue" evidence="3">
    <location>
        <position position="1"/>
    </location>
</feature>